<feature type="compositionally biased region" description="Polar residues" evidence="1">
    <location>
        <begin position="230"/>
        <end position="240"/>
    </location>
</feature>
<feature type="compositionally biased region" description="Basic and acidic residues" evidence="1">
    <location>
        <begin position="266"/>
        <end position="277"/>
    </location>
</feature>
<feature type="compositionally biased region" description="Low complexity" evidence="1">
    <location>
        <begin position="325"/>
        <end position="335"/>
    </location>
</feature>
<dbReference type="PANTHER" id="PTHR16461">
    <property type="entry name" value="TOLL-INTERACTING PROTEIN"/>
    <property type="match status" value="1"/>
</dbReference>
<dbReference type="GO" id="GO:0006511">
    <property type="term" value="P:ubiquitin-dependent protein catabolic process"/>
    <property type="evidence" value="ECO:0007669"/>
    <property type="project" value="TreeGrafter"/>
</dbReference>
<dbReference type="OrthoDB" id="9942608at2759"/>
<dbReference type="PANTHER" id="PTHR16461:SF5">
    <property type="entry name" value="TOLL-INTERACTING PROTEIN"/>
    <property type="match status" value="1"/>
</dbReference>
<dbReference type="SUPFAM" id="SSF46934">
    <property type="entry name" value="UBA-like"/>
    <property type="match status" value="1"/>
</dbReference>
<feature type="compositionally biased region" description="Polar residues" evidence="1">
    <location>
        <begin position="336"/>
        <end position="349"/>
    </location>
</feature>
<dbReference type="Proteomes" id="UP000324022">
    <property type="component" value="Unassembled WGS sequence"/>
</dbReference>
<evidence type="ECO:0000313" key="3">
    <source>
        <dbReference type="EMBL" id="SPO20208.1"/>
    </source>
</evidence>
<dbReference type="GO" id="GO:0043130">
    <property type="term" value="F:ubiquitin binding"/>
    <property type="evidence" value="ECO:0007669"/>
    <property type="project" value="InterPro"/>
</dbReference>
<feature type="compositionally biased region" description="Polar residues" evidence="1">
    <location>
        <begin position="459"/>
        <end position="469"/>
    </location>
</feature>
<evidence type="ECO:0000259" key="2">
    <source>
        <dbReference type="PROSITE" id="PS51140"/>
    </source>
</evidence>
<dbReference type="FunFam" id="1.10.8.10:FF:000064">
    <property type="entry name" value="Similar to CUE domain-containing protein"/>
    <property type="match status" value="1"/>
</dbReference>
<feature type="compositionally biased region" description="Low complexity" evidence="1">
    <location>
        <begin position="64"/>
        <end position="77"/>
    </location>
</feature>
<evidence type="ECO:0000313" key="4">
    <source>
        <dbReference type="Proteomes" id="UP000324022"/>
    </source>
</evidence>
<accession>A0A5C3DPT4</accession>
<feature type="compositionally biased region" description="Low complexity" evidence="1">
    <location>
        <begin position="168"/>
        <end position="179"/>
    </location>
</feature>
<feature type="compositionally biased region" description="Low complexity" evidence="1">
    <location>
        <begin position="350"/>
        <end position="366"/>
    </location>
</feature>
<reference evidence="3 4" key="1">
    <citation type="submission" date="2018-03" db="EMBL/GenBank/DDBJ databases">
        <authorList>
            <person name="Guldener U."/>
        </authorList>
    </citation>
    <scope>NUCLEOTIDE SEQUENCE [LARGE SCALE GENOMIC DNA]</scope>
    <source>
        <strain evidence="3 4">NBRC100155</strain>
    </source>
</reference>
<dbReference type="InterPro" id="IPR003892">
    <property type="entry name" value="CUE"/>
</dbReference>
<gene>
    <name evidence="3" type="ORF">UTRI_00601_B</name>
</gene>
<feature type="compositionally biased region" description="Polar residues" evidence="1">
    <location>
        <begin position="26"/>
        <end position="40"/>
    </location>
</feature>
<dbReference type="CDD" id="cd14279">
    <property type="entry name" value="CUE"/>
    <property type="match status" value="1"/>
</dbReference>
<organism evidence="3 4">
    <name type="scientific">Ustilago trichophora</name>
    <dbReference type="NCBI Taxonomy" id="86804"/>
    <lineage>
        <taxon>Eukaryota</taxon>
        <taxon>Fungi</taxon>
        <taxon>Dikarya</taxon>
        <taxon>Basidiomycota</taxon>
        <taxon>Ustilaginomycotina</taxon>
        <taxon>Ustilaginomycetes</taxon>
        <taxon>Ustilaginales</taxon>
        <taxon>Ustilaginaceae</taxon>
        <taxon>Ustilago</taxon>
    </lineage>
</organism>
<dbReference type="GO" id="GO:0031624">
    <property type="term" value="F:ubiquitin conjugating enzyme binding"/>
    <property type="evidence" value="ECO:0007669"/>
    <property type="project" value="TreeGrafter"/>
</dbReference>
<feature type="compositionally biased region" description="Gly residues" evidence="1">
    <location>
        <begin position="309"/>
        <end position="324"/>
    </location>
</feature>
<feature type="region of interest" description="Disordered" evidence="1">
    <location>
        <begin position="537"/>
        <end position="561"/>
    </location>
</feature>
<dbReference type="Pfam" id="PF02845">
    <property type="entry name" value="CUE"/>
    <property type="match status" value="1"/>
</dbReference>
<dbReference type="GO" id="GO:0005737">
    <property type="term" value="C:cytoplasm"/>
    <property type="evidence" value="ECO:0007669"/>
    <property type="project" value="TreeGrafter"/>
</dbReference>
<sequence>MSEPVQKGEIDLKSLDQALNDGEAASQVSAQTLSKNSDTLAQPPADARSSIGNAAPTVKQAQKASSPATLSPSSPRAMSPALAQAATQPRSDVPPAVAELKVMFPDLDNDTIAAVLSSRAGDQESAVNALLQMSDPSFKPSTTEARTDSDALLAQTIAMEEEQRMVRHQQQQQQQQQHHSMGRGGGGAGSFFSGFLGSDTRESSAPSTPSYDPNALTYQPRVRRAPTANPGATGTRTSYAPPSHPPGTSPSYEQGDSLIPGMPGAKEAKQWQEEINRMAETGLARAASTFSSFRQKASAAFNNPQEGAPGSGQPGASGSGGNSAGAGFAQAFQNFRNNSGRGSNKTEQQATTSAAPSRFAFASPRSPHASEYDQDPSPVSDNELAKIISRGGAGSASAASSDKSAAGKTRALAERYGLGIKNTGRASPAASQSATGPTSTGASDYAGWEQAGRTPISIKDNTSTATEANKGNVDSVALMDSAQGRGITSPRPDRSPTKEISPTTATATSGSSTAASAGAVGAGAAVGAGIGAATLAKHDDDANDDDSDDLEYVSNPFEDED</sequence>
<dbReference type="PROSITE" id="PS51140">
    <property type="entry name" value="CUE"/>
    <property type="match status" value="1"/>
</dbReference>
<feature type="region of interest" description="Disordered" evidence="1">
    <location>
        <begin position="133"/>
        <end position="521"/>
    </location>
</feature>
<feature type="region of interest" description="Disordered" evidence="1">
    <location>
        <begin position="22"/>
        <end position="93"/>
    </location>
</feature>
<feature type="compositionally biased region" description="Low complexity" evidence="1">
    <location>
        <begin position="503"/>
        <end position="519"/>
    </location>
</feature>
<keyword evidence="4" id="KW-1185">Reference proteome</keyword>
<feature type="compositionally biased region" description="Polar residues" evidence="1">
    <location>
        <begin position="288"/>
        <end position="305"/>
    </location>
</feature>
<feature type="compositionally biased region" description="Acidic residues" evidence="1">
    <location>
        <begin position="541"/>
        <end position="561"/>
    </location>
</feature>
<name>A0A5C3DPT4_9BASI</name>
<dbReference type="InterPro" id="IPR009060">
    <property type="entry name" value="UBA-like_sf"/>
</dbReference>
<dbReference type="Gene3D" id="1.10.8.10">
    <property type="entry name" value="DNA helicase RuvA subunit, C-terminal domain"/>
    <property type="match status" value="1"/>
</dbReference>
<feature type="compositionally biased region" description="Low complexity" evidence="1">
    <location>
        <begin position="395"/>
        <end position="407"/>
    </location>
</feature>
<evidence type="ECO:0000256" key="1">
    <source>
        <dbReference type="SAM" id="MobiDB-lite"/>
    </source>
</evidence>
<feature type="domain" description="CUE" evidence="2">
    <location>
        <begin position="92"/>
        <end position="135"/>
    </location>
</feature>
<dbReference type="EMBL" id="OOIN01000001">
    <property type="protein sequence ID" value="SPO20208.1"/>
    <property type="molecule type" value="Genomic_DNA"/>
</dbReference>
<protein>
    <recommendedName>
        <fullName evidence="2">CUE domain-containing protein</fullName>
    </recommendedName>
</protein>
<dbReference type="AlphaFoldDB" id="A0A5C3DPT4"/>
<proteinExistence type="predicted"/>
<dbReference type="SMART" id="SM00546">
    <property type="entry name" value="CUE"/>
    <property type="match status" value="1"/>
</dbReference>
<feature type="compositionally biased region" description="Polar residues" evidence="1">
    <location>
        <begin position="429"/>
        <end position="442"/>
    </location>
</feature>